<dbReference type="Proteomes" id="UP000008281">
    <property type="component" value="Unassembled WGS sequence"/>
</dbReference>
<feature type="compositionally biased region" description="Polar residues" evidence="1">
    <location>
        <begin position="665"/>
        <end position="683"/>
    </location>
</feature>
<name>E3M282_CAERE</name>
<dbReference type="InParanoid" id="E3M282"/>
<feature type="region of interest" description="Disordered" evidence="1">
    <location>
        <begin position="831"/>
        <end position="850"/>
    </location>
</feature>
<dbReference type="OrthoDB" id="5877977at2759"/>
<dbReference type="FunCoup" id="E3M282">
    <property type="interactions" value="460"/>
</dbReference>
<proteinExistence type="predicted"/>
<feature type="compositionally biased region" description="Polar residues" evidence="1">
    <location>
        <begin position="644"/>
        <end position="655"/>
    </location>
</feature>
<accession>E3M282</accession>
<feature type="compositionally biased region" description="Polar residues" evidence="1">
    <location>
        <begin position="386"/>
        <end position="400"/>
    </location>
</feature>
<dbReference type="EMBL" id="DS268422">
    <property type="protein sequence ID" value="EFO89730.1"/>
    <property type="molecule type" value="Genomic_DNA"/>
</dbReference>
<dbReference type="STRING" id="31234.E3M282"/>
<feature type="region of interest" description="Disordered" evidence="1">
    <location>
        <begin position="580"/>
        <end position="612"/>
    </location>
</feature>
<feature type="compositionally biased region" description="Low complexity" evidence="1">
    <location>
        <begin position="634"/>
        <end position="643"/>
    </location>
</feature>
<evidence type="ECO:0000256" key="1">
    <source>
        <dbReference type="SAM" id="MobiDB-lite"/>
    </source>
</evidence>
<organism evidence="3">
    <name type="scientific">Caenorhabditis remanei</name>
    <name type="common">Caenorhabditis vulgaris</name>
    <dbReference type="NCBI Taxonomy" id="31234"/>
    <lineage>
        <taxon>Eukaryota</taxon>
        <taxon>Metazoa</taxon>
        <taxon>Ecdysozoa</taxon>
        <taxon>Nematoda</taxon>
        <taxon>Chromadorea</taxon>
        <taxon>Rhabditida</taxon>
        <taxon>Rhabditina</taxon>
        <taxon>Rhabditomorpha</taxon>
        <taxon>Rhabditoidea</taxon>
        <taxon>Rhabditidae</taxon>
        <taxon>Peloderinae</taxon>
        <taxon>Caenorhabditis</taxon>
    </lineage>
</organism>
<dbReference type="eggNOG" id="ENOG502TGN4">
    <property type="taxonomic scope" value="Eukaryota"/>
</dbReference>
<evidence type="ECO:0000313" key="3">
    <source>
        <dbReference type="Proteomes" id="UP000008281"/>
    </source>
</evidence>
<keyword evidence="3" id="KW-1185">Reference proteome</keyword>
<dbReference type="HOGENOM" id="CLU_230031_0_0_1"/>
<feature type="region of interest" description="Disordered" evidence="1">
    <location>
        <begin position="634"/>
        <end position="683"/>
    </location>
</feature>
<gene>
    <name evidence="2" type="ORF">CRE_07331</name>
</gene>
<protein>
    <submittedName>
        <fullName evidence="2">Uncharacterized protein</fullName>
    </submittedName>
</protein>
<evidence type="ECO:0000313" key="2">
    <source>
        <dbReference type="EMBL" id="EFO89730.1"/>
    </source>
</evidence>
<reference evidence="2" key="1">
    <citation type="submission" date="2007-07" db="EMBL/GenBank/DDBJ databases">
        <title>PCAP assembly of the Caenorhabditis remanei genome.</title>
        <authorList>
            <consortium name="The Caenorhabditis remanei Sequencing Consortium"/>
            <person name="Wilson R.K."/>
        </authorList>
    </citation>
    <scope>NUCLEOTIDE SEQUENCE [LARGE SCALE GENOMIC DNA]</scope>
    <source>
        <strain evidence="2">PB4641</strain>
    </source>
</reference>
<feature type="compositionally biased region" description="Basic and acidic residues" evidence="1">
    <location>
        <begin position="376"/>
        <end position="385"/>
    </location>
</feature>
<feature type="region of interest" description="Disordered" evidence="1">
    <location>
        <begin position="370"/>
        <end position="400"/>
    </location>
</feature>
<feature type="compositionally biased region" description="Polar residues" evidence="1">
    <location>
        <begin position="584"/>
        <end position="602"/>
    </location>
</feature>
<sequence>MNSDCDDKIKSSSRYHHSESCRKLNYVYTSRQCDEYLDYLEELRRIIFGHNYRRTMSSGTAFASNPDSIQYHTQNGKILVYQIGDTSDYGITLSPVPSETETLVTETFCAEEHVLNQREVSKIIPPSLCHQMPATIEERMQNCLHSSSEAISSYFTDSKELLNSAKLVSTDYVSQPIAHSQFQKGQLDYYHHESLDYHDFKDVENLSEGIDDSFAVFEEFANVLEETDSVFEELVNESFDDTYTISDDKVRRIVEIVKRHGEYTAADTGNDMEQFPDSDVTFSATPVETFSASRAPTPTIHFSEHLQPEGTSSTINCEDFESNVFQLPCIFNNRSFTSSSSTGLDNDFQPRTSVDLTNFSENKHIFAQNSSQPFLDSKEPDKADATSENTSTNLESGNSGNSVLVNMIEDYVKMVMDASKQLNQCSRNETSQGIKKSSFCVSFLFLPDNVSTNTSSSSSNMCVLNVGEMELLKEKGTKIETWQQRSDKTEIENEGLEIMKRNRFDENCEDKPLEDVVFLPIAPRKSSVEKWESATLKAEMLGNMDSSLSSKPEKHEDYKSDSDSICRMTGFIGNEDKECRTFGNEHSSPDQTDCTETDVQQQNKEESTSGPILDTECSSLLLFSEELCNSLPTSSYSPFESSSNNLPETHDQQIPSKKVNDKGFDNSNMLSNPTYDPSSQPKKSSLASIDLHLTKLDDSHHWKTKQPLFLSSLKTVSSDSEEDNAGLIDTHPNIAEENVEEQLAKTLPFSDANEILVADCNSKEVNDKEKVRMNQEPGNVTIEPECLTSENISCGSNFPYRGSLKSSIDTIGNRITSSKRNVSESEKCQNSMCPEETTHEGYDTCSPTKDANSSSIFEGTISSEISPKTETKVETSDCDCSGGLAILIEASTHSDQEVFEVIDLLVSTVSHNMSEFTVELPSEPATSIIISNVSDCVLLDDAENSKLGIPEDSITKVDEWKGNGKVEDDSRNRDIETNIVQEVKGHTENGTNNFETSEAKVVLLTLAENDPEPQRETSENEVFDFNKEETTNSGNQIDAKTIETSIQFDILEEVAIEVNKFEETCSKSDVTRLENKRLADTESCEDAGIIVLISNNVNVENTASLGQDYEIVALIEQIIDIVSESDSDRITTALVGSLSLKSSETRTSCANAVSHDTIGTVAEEVKEVVDDLLETVSSFVIQESTHSLDYWFEDTEKFSNLYVNNSIQDVFCDTFDSASSLSAENSFPCSQIVDSLETNYISSIIQFADSNAEDTLQIFDLVDELTRLADNLNMQENVRKTISDHENKFGIETVREELDTIIEGLLDVVCNFVVVEEQDEDHFDPEVVNVSIEPSEELIEERPFEHLQEDIIDENGSFEEDQELLSEDDVVDVVDYLLESILEEPHHNHVTDTVFLENSVNENLDDITDVSQNDQIFTDSNEGDTEVTEIVLNLLEKIVHSDNTDDINETTLDSHSSDLNERMENLCSSETEQEADENKNELESHVKEVVKMLMDQMIDFLKQSESCEDEILANETPISDADVETVLVTEPENNSAAPSFQNGFQNDTETADVVALIASTEFSTSTIDSKSKSGKEIDRDVLEVVNTLLSAFNSTIEQVDNDSNDAIYSQHKEYPQEESFEQLNDNGVSSELDEGKDTIQIVNDLSCAITSSISCDHQTVSHFNEPNNSEKLQDNVDFTAINPETTEVIESLLDRVSGFEDSALANQLCQGNMDTVRCVLNEIMNSVENDIWMVGTNDDTDDESCISEIIEQLLADVDQAISSKREEHYDKYQNFEDMPASTEHQESSNQFHNAVDECFKLIEEEMISKREENRSPENDVIPTKEEMGRDFENGDKTCSKIDESSTTEIREKVDVSKDLFDFEDSTNESVRNMENMKSSTILIPLNAEDDSVVVLDKRPITATDATEHFARIEQSSSNVWDESSLEIKREETKSEQYLDMNTESCLNYNILSVIGEYVECLVHDQVSLAMTDAATFRLSDLVTDTRKTSEQLDVYLDLPDSVSLIYEKLTTGEEPSLENYELGGCCVLEKGKHKATELSDTPLFTNSEEISETLDNVISQLPTVPCLCVPLSLTNGEAEDLTEEDLLMQPTSGICTPVLVFPSENTLDTERGATAEVLLNGDTDIVQRLEVDNLLEVDDNQNFESSLSKCDIFEDKDQNSSSVCESTPSISHTLLSELSKVSHNTTILDYLKINVNEKLCNVYANTPNDICTSSRTLMNEILEETKHDDTAGSKTNDLNPLDICQQSTSESMLPSQHQMVVELSRNPPSSYSINRFNYDAAAEASDFSLCADMCDTVPTNSSLKLFTESSSTESSLKSLEQPSTSSVLEEVSHFFATACVAALAYMSPSESSTSLFNSDIIEDASKYISNELESSNKGSGK</sequence>